<evidence type="ECO:0000313" key="2">
    <source>
        <dbReference type="Proteomes" id="UP001550348"/>
    </source>
</evidence>
<proteinExistence type="predicted"/>
<protein>
    <recommendedName>
        <fullName evidence="3">DUF2283 domain-containing protein</fullName>
    </recommendedName>
</protein>
<evidence type="ECO:0008006" key="3">
    <source>
        <dbReference type="Google" id="ProtNLM"/>
    </source>
</evidence>
<dbReference type="EMBL" id="JBEXRX010000010">
    <property type="protein sequence ID" value="MEU0151527.1"/>
    <property type="molecule type" value="Genomic_DNA"/>
</dbReference>
<dbReference type="Proteomes" id="UP001550348">
    <property type="component" value="Unassembled WGS sequence"/>
</dbReference>
<dbReference type="RefSeq" id="WP_355663583.1">
    <property type="nucleotide sequence ID" value="NZ_JBEXRX010000010.1"/>
</dbReference>
<name>A0ABV2VHS5_9ACTN</name>
<gene>
    <name evidence="1" type="ORF">ABZ071_06280</name>
</gene>
<reference evidence="1 2" key="1">
    <citation type="submission" date="2024-06" db="EMBL/GenBank/DDBJ databases">
        <title>The Natural Products Discovery Center: Release of the First 8490 Sequenced Strains for Exploring Actinobacteria Biosynthetic Diversity.</title>
        <authorList>
            <person name="Kalkreuter E."/>
            <person name="Kautsar S.A."/>
            <person name="Yang D."/>
            <person name="Bader C.D."/>
            <person name="Teijaro C.N."/>
            <person name="Fluegel L."/>
            <person name="Davis C.M."/>
            <person name="Simpson J.R."/>
            <person name="Lauterbach L."/>
            <person name="Steele A.D."/>
            <person name="Gui C."/>
            <person name="Meng S."/>
            <person name="Li G."/>
            <person name="Viehrig K."/>
            <person name="Ye F."/>
            <person name="Su P."/>
            <person name="Kiefer A.F."/>
            <person name="Nichols A."/>
            <person name="Cepeda A.J."/>
            <person name="Yan W."/>
            <person name="Fan B."/>
            <person name="Jiang Y."/>
            <person name="Adhikari A."/>
            <person name="Zheng C.-J."/>
            <person name="Schuster L."/>
            <person name="Cowan T.M."/>
            <person name="Smanski M.J."/>
            <person name="Chevrette M.G."/>
            <person name="De Carvalho L.P.S."/>
            <person name="Shen B."/>
        </authorList>
    </citation>
    <scope>NUCLEOTIDE SEQUENCE [LARGE SCALE GENOMIC DNA]</scope>
    <source>
        <strain evidence="1 2">NPDC006286</strain>
    </source>
</reference>
<comment type="caution">
    <text evidence="1">The sequence shown here is derived from an EMBL/GenBank/DDBJ whole genome shotgun (WGS) entry which is preliminary data.</text>
</comment>
<sequence>MSIELMETEATAEQWEVVALSEVEDGDVVTFDLDALAERRHESAPRVDWSRVMEEAHAVAVKEEFAGSVRLNFYDLTNATVVGVPEMELLRLV</sequence>
<organism evidence="1 2">
    <name type="scientific">Micromonospora fulviviridis</name>
    <dbReference type="NCBI Taxonomy" id="47860"/>
    <lineage>
        <taxon>Bacteria</taxon>
        <taxon>Bacillati</taxon>
        <taxon>Actinomycetota</taxon>
        <taxon>Actinomycetes</taxon>
        <taxon>Micromonosporales</taxon>
        <taxon>Micromonosporaceae</taxon>
        <taxon>Micromonospora</taxon>
    </lineage>
</organism>
<keyword evidence="2" id="KW-1185">Reference proteome</keyword>
<accession>A0ABV2VHS5</accession>
<evidence type="ECO:0000313" key="1">
    <source>
        <dbReference type="EMBL" id="MEU0151527.1"/>
    </source>
</evidence>